<organism evidence="2 3">
    <name type="scientific">Phytophthora fragariaefolia</name>
    <dbReference type="NCBI Taxonomy" id="1490495"/>
    <lineage>
        <taxon>Eukaryota</taxon>
        <taxon>Sar</taxon>
        <taxon>Stramenopiles</taxon>
        <taxon>Oomycota</taxon>
        <taxon>Peronosporomycetes</taxon>
        <taxon>Peronosporales</taxon>
        <taxon>Peronosporaceae</taxon>
        <taxon>Phytophthora</taxon>
    </lineage>
</organism>
<dbReference type="InterPro" id="IPR052579">
    <property type="entry name" value="Zinc_finger_SWIM"/>
</dbReference>
<sequence length="229" mass="25850">MAKKRAHISDRENDSGSSEEEIEVSVPPISGEFSSWEAFHEELGGYEKQTHQLYKIRSTNSVADRNKQRTAAAQRAGTSPILFDESLVYYTKTLIGTHGWSFKPRGKGSRTNHNIRSIECPAKITAVLKSDGANSYQVRVSRHMAVHNHDVGSDVYYTYAEARKITFPGTHGIVKTLVQGNVGCWTHSVKGTCFSILIWLQAARKRRRYYTTLRKPPESQCCLRMLKIS</sequence>
<proteinExistence type="predicted"/>
<reference evidence="2" key="1">
    <citation type="submission" date="2023-04" db="EMBL/GenBank/DDBJ databases">
        <title>Phytophthora fragariaefolia NBRC 109709.</title>
        <authorList>
            <person name="Ichikawa N."/>
            <person name="Sato H."/>
            <person name="Tonouchi N."/>
        </authorList>
    </citation>
    <scope>NUCLEOTIDE SEQUENCE</scope>
    <source>
        <strain evidence="2">NBRC 109709</strain>
    </source>
</reference>
<gene>
    <name evidence="2" type="ORF">Pfra01_001855500</name>
</gene>
<feature type="region of interest" description="Disordered" evidence="1">
    <location>
        <begin position="1"/>
        <end position="27"/>
    </location>
</feature>
<evidence type="ECO:0000313" key="3">
    <source>
        <dbReference type="Proteomes" id="UP001165121"/>
    </source>
</evidence>
<dbReference type="EMBL" id="BSXT01002298">
    <property type="protein sequence ID" value="GMF48243.1"/>
    <property type="molecule type" value="Genomic_DNA"/>
</dbReference>
<dbReference type="OrthoDB" id="124044at2759"/>
<dbReference type="PANTHER" id="PTHR31569">
    <property type="entry name" value="SWIM-TYPE DOMAIN-CONTAINING PROTEIN"/>
    <property type="match status" value="1"/>
</dbReference>
<dbReference type="AlphaFoldDB" id="A0A9W6XVX7"/>
<dbReference type="PANTHER" id="PTHR31569:SF4">
    <property type="entry name" value="SWIM-TYPE DOMAIN-CONTAINING PROTEIN"/>
    <property type="match status" value="1"/>
</dbReference>
<protein>
    <submittedName>
        <fullName evidence="2">Unnamed protein product</fullName>
    </submittedName>
</protein>
<dbReference type="Proteomes" id="UP001165121">
    <property type="component" value="Unassembled WGS sequence"/>
</dbReference>
<comment type="caution">
    <text evidence="2">The sequence shown here is derived from an EMBL/GenBank/DDBJ whole genome shotgun (WGS) entry which is preliminary data.</text>
</comment>
<evidence type="ECO:0000256" key="1">
    <source>
        <dbReference type="SAM" id="MobiDB-lite"/>
    </source>
</evidence>
<evidence type="ECO:0000313" key="2">
    <source>
        <dbReference type="EMBL" id="GMF48243.1"/>
    </source>
</evidence>
<keyword evidence="3" id="KW-1185">Reference proteome</keyword>
<accession>A0A9W6XVX7</accession>
<name>A0A9W6XVX7_9STRA</name>